<dbReference type="PROSITE" id="PS01117">
    <property type="entry name" value="HTH_MARR_1"/>
    <property type="match status" value="1"/>
</dbReference>
<keyword evidence="3" id="KW-0804">Transcription</keyword>
<sequence>MTVDAEREELIARIGESQHALGRAFAHDRSMPLLASNLTMQQLKVALILAHRGSTPGQELAHTLGVGLGTVTGIVDRLAAQGLVTRREDPSDRRVRLVELTDAGRRMTEQLADAGMAGYRRLLDRLDTDTLRRLDEVMRELRNAVTDLYGTM</sequence>
<dbReference type="SUPFAM" id="SSF46785">
    <property type="entry name" value="Winged helix' DNA-binding domain"/>
    <property type="match status" value="1"/>
</dbReference>
<evidence type="ECO:0000256" key="2">
    <source>
        <dbReference type="ARBA" id="ARBA00023125"/>
    </source>
</evidence>
<comment type="caution">
    <text evidence="5">The sequence shown here is derived from an EMBL/GenBank/DDBJ whole genome shotgun (WGS) entry which is preliminary data.</text>
</comment>
<evidence type="ECO:0000313" key="6">
    <source>
        <dbReference type="Proteomes" id="UP001596137"/>
    </source>
</evidence>
<dbReference type="PANTHER" id="PTHR42756:SF1">
    <property type="entry name" value="TRANSCRIPTIONAL REPRESSOR OF EMRAB OPERON"/>
    <property type="match status" value="1"/>
</dbReference>
<dbReference type="PRINTS" id="PR00598">
    <property type="entry name" value="HTHMARR"/>
</dbReference>
<gene>
    <name evidence="5" type="ORF">ACFP1K_26570</name>
</gene>
<feature type="domain" description="HTH marR-type" evidence="4">
    <location>
        <begin position="7"/>
        <end position="143"/>
    </location>
</feature>
<evidence type="ECO:0000259" key="4">
    <source>
        <dbReference type="PROSITE" id="PS50995"/>
    </source>
</evidence>
<accession>A0ABW1NPT7</accession>
<dbReference type="InterPro" id="IPR023187">
    <property type="entry name" value="Tscrpt_reg_MarR-type_CS"/>
</dbReference>
<dbReference type="Proteomes" id="UP001596137">
    <property type="component" value="Unassembled WGS sequence"/>
</dbReference>
<protein>
    <submittedName>
        <fullName evidence="5">MarR family winged helix-turn-helix transcriptional regulator</fullName>
    </submittedName>
</protein>
<evidence type="ECO:0000256" key="3">
    <source>
        <dbReference type="ARBA" id="ARBA00023163"/>
    </source>
</evidence>
<dbReference type="PANTHER" id="PTHR42756">
    <property type="entry name" value="TRANSCRIPTIONAL REGULATOR, MARR"/>
    <property type="match status" value="1"/>
</dbReference>
<dbReference type="Pfam" id="PF01047">
    <property type="entry name" value="MarR"/>
    <property type="match status" value="1"/>
</dbReference>
<dbReference type="InterPro" id="IPR000835">
    <property type="entry name" value="HTH_MarR-typ"/>
</dbReference>
<keyword evidence="2" id="KW-0238">DNA-binding</keyword>
<dbReference type="SMART" id="SM00347">
    <property type="entry name" value="HTH_MARR"/>
    <property type="match status" value="1"/>
</dbReference>
<evidence type="ECO:0000256" key="1">
    <source>
        <dbReference type="ARBA" id="ARBA00023015"/>
    </source>
</evidence>
<evidence type="ECO:0000313" key="5">
    <source>
        <dbReference type="EMBL" id="MFC6084752.1"/>
    </source>
</evidence>
<dbReference type="RefSeq" id="WP_380758142.1">
    <property type="nucleotide sequence ID" value="NZ_JBHSRF010000048.1"/>
</dbReference>
<organism evidence="5 6">
    <name type="scientific">Sphaerisporangium aureirubrum</name>
    <dbReference type="NCBI Taxonomy" id="1544736"/>
    <lineage>
        <taxon>Bacteria</taxon>
        <taxon>Bacillati</taxon>
        <taxon>Actinomycetota</taxon>
        <taxon>Actinomycetes</taxon>
        <taxon>Streptosporangiales</taxon>
        <taxon>Streptosporangiaceae</taxon>
        <taxon>Sphaerisporangium</taxon>
    </lineage>
</organism>
<name>A0ABW1NPT7_9ACTN</name>
<dbReference type="InterPro" id="IPR036390">
    <property type="entry name" value="WH_DNA-bd_sf"/>
</dbReference>
<dbReference type="EMBL" id="JBHSRF010000048">
    <property type="protein sequence ID" value="MFC6084752.1"/>
    <property type="molecule type" value="Genomic_DNA"/>
</dbReference>
<keyword evidence="6" id="KW-1185">Reference proteome</keyword>
<keyword evidence="1" id="KW-0805">Transcription regulation</keyword>
<dbReference type="InterPro" id="IPR036388">
    <property type="entry name" value="WH-like_DNA-bd_sf"/>
</dbReference>
<reference evidence="6" key="1">
    <citation type="journal article" date="2019" name="Int. J. Syst. Evol. Microbiol.">
        <title>The Global Catalogue of Microorganisms (GCM) 10K type strain sequencing project: providing services to taxonomists for standard genome sequencing and annotation.</title>
        <authorList>
            <consortium name="The Broad Institute Genomics Platform"/>
            <consortium name="The Broad Institute Genome Sequencing Center for Infectious Disease"/>
            <person name="Wu L."/>
            <person name="Ma J."/>
        </authorList>
    </citation>
    <scope>NUCLEOTIDE SEQUENCE [LARGE SCALE GENOMIC DNA]</scope>
    <source>
        <strain evidence="6">JCM 30346</strain>
    </source>
</reference>
<proteinExistence type="predicted"/>
<dbReference type="PROSITE" id="PS50995">
    <property type="entry name" value="HTH_MARR_2"/>
    <property type="match status" value="1"/>
</dbReference>
<dbReference type="Gene3D" id="1.10.10.10">
    <property type="entry name" value="Winged helix-like DNA-binding domain superfamily/Winged helix DNA-binding domain"/>
    <property type="match status" value="1"/>
</dbReference>